<reference evidence="6 7" key="1">
    <citation type="submission" date="2020-08" db="EMBL/GenBank/DDBJ databases">
        <title>A Genomic Blueprint of the Chicken Gut Microbiome.</title>
        <authorList>
            <person name="Gilroy R."/>
            <person name="Ravi A."/>
            <person name="Getino M."/>
            <person name="Pursley I."/>
            <person name="Horton D.L."/>
            <person name="Alikhan N.-F."/>
            <person name="Baker D."/>
            <person name="Gharbi K."/>
            <person name="Hall N."/>
            <person name="Watson M."/>
            <person name="Adriaenssens E.M."/>
            <person name="Foster-Nyarko E."/>
            <person name="Jarju S."/>
            <person name="Secka A."/>
            <person name="Antonio M."/>
            <person name="Oren A."/>
            <person name="Chaudhuri R."/>
            <person name="La Ragione R.M."/>
            <person name="Hildebrand F."/>
            <person name="Pallen M.J."/>
        </authorList>
    </citation>
    <scope>NUCLEOTIDE SEQUENCE [LARGE SCALE GENOMIC DNA]</scope>
    <source>
        <strain evidence="6 7">Sa1YVA6</strain>
    </source>
</reference>
<keyword evidence="7" id="KW-1185">Reference proteome</keyword>
<sequence>MLKVMKPGIFSTIQDGGRTGHQQYGLIASGVMDSVAYRIGNALLKQSDKAVIEMTLNGGSFEFKKATAFVLTGGMMHATLNNQLVPMYKVISAKAGDVLTCGTIINGARSYFCIAGGFLVDEILGSRSTYLKAKFGGYKGRSLQRNDEIPYEETWVKYPAYQVNIKNFYGNSPIRILQGTEWLQFSRGMQTSFINQSYTISNKSDRMGYQLESHTSILLEKPFQLLSEAVTFGTIQLPPSGQPILLMTDRQTTGGYPKIGQVISADLHRLAQLTPQQKLQFQLVSLEQAEEAYFELEQQLRLIEAVLK</sequence>
<evidence type="ECO:0000259" key="5">
    <source>
        <dbReference type="SMART" id="SM00797"/>
    </source>
</evidence>
<dbReference type="RefSeq" id="WP_191704657.1">
    <property type="nucleotide sequence ID" value="NZ_JACSPW010000013.1"/>
</dbReference>
<protein>
    <submittedName>
        <fullName evidence="6">Biotin-dependent carboxyltransferase family protein</fullName>
    </submittedName>
</protein>
<dbReference type="Pfam" id="PF02626">
    <property type="entry name" value="CT_A_B"/>
    <property type="match status" value="1"/>
</dbReference>
<gene>
    <name evidence="6" type="ORF">H9632_13870</name>
</gene>
<organism evidence="6 7">
    <name type="scientific">Solibacillus merdavium</name>
    <dbReference type="NCBI Taxonomy" id="2762218"/>
    <lineage>
        <taxon>Bacteria</taxon>
        <taxon>Bacillati</taxon>
        <taxon>Bacillota</taxon>
        <taxon>Bacilli</taxon>
        <taxon>Bacillales</taxon>
        <taxon>Caryophanaceae</taxon>
        <taxon>Solibacillus</taxon>
    </lineage>
</organism>
<name>A0ABR8XQD7_9BACL</name>
<dbReference type="PANTHER" id="PTHR43309">
    <property type="entry name" value="5-OXOPROLINASE SUBUNIT C"/>
    <property type="match status" value="1"/>
</dbReference>
<evidence type="ECO:0000256" key="4">
    <source>
        <dbReference type="SAM" id="Coils"/>
    </source>
</evidence>
<dbReference type="Proteomes" id="UP000600565">
    <property type="component" value="Unassembled WGS sequence"/>
</dbReference>
<evidence type="ECO:0000313" key="7">
    <source>
        <dbReference type="Proteomes" id="UP000600565"/>
    </source>
</evidence>
<feature type="coiled-coil region" evidence="4">
    <location>
        <begin position="279"/>
        <end position="306"/>
    </location>
</feature>
<dbReference type="SMART" id="SM00797">
    <property type="entry name" value="AHS2"/>
    <property type="match status" value="1"/>
</dbReference>
<keyword evidence="3" id="KW-0067">ATP-binding</keyword>
<keyword evidence="1" id="KW-0547">Nucleotide-binding</keyword>
<dbReference type="PANTHER" id="PTHR43309:SF5">
    <property type="entry name" value="5-OXOPROLINASE SUBUNIT C"/>
    <property type="match status" value="1"/>
</dbReference>
<evidence type="ECO:0000256" key="2">
    <source>
        <dbReference type="ARBA" id="ARBA00022801"/>
    </source>
</evidence>
<dbReference type="EMBL" id="JACSPW010000013">
    <property type="protein sequence ID" value="MBD8034153.1"/>
    <property type="molecule type" value="Genomic_DNA"/>
</dbReference>
<dbReference type="SUPFAM" id="SSF50891">
    <property type="entry name" value="Cyclophilin-like"/>
    <property type="match status" value="1"/>
</dbReference>
<dbReference type="InterPro" id="IPR052708">
    <property type="entry name" value="PxpC"/>
</dbReference>
<evidence type="ECO:0000256" key="3">
    <source>
        <dbReference type="ARBA" id="ARBA00022840"/>
    </source>
</evidence>
<accession>A0ABR8XQD7</accession>
<feature type="domain" description="Carboxyltransferase" evidence="5">
    <location>
        <begin position="23"/>
        <end position="299"/>
    </location>
</feature>
<evidence type="ECO:0000313" key="6">
    <source>
        <dbReference type="EMBL" id="MBD8034153.1"/>
    </source>
</evidence>
<dbReference type="InterPro" id="IPR029000">
    <property type="entry name" value="Cyclophilin-like_dom_sf"/>
</dbReference>
<keyword evidence="4" id="KW-0175">Coiled coil</keyword>
<proteinExistence type="predicted"/>
<evidence type="ECO:0000256" key="1">
    <source>
        <dbReference type="ARBA" id="ARBA00022741"/>
    </source>
</evidence>
<dbReference type="NCBIfam" id="TIGR00724">
    <property type="entry name" value="urea_amlyse_rel"/>
    <property type="match status" value="1"/>
</dbReference>
<keyword evidence="2" id="KW-0378">Hydrolase</keyword>
<dbReference type="InterPro" id="IPR003778">
    <property type="entry name" value="CT_A_B"/>
</dbReference>
<dbReference type="Gene3D" id="2.40.100.10">
    <property type="entry name" value="Cyclophilin-like"/>
    <property type="match status" value="1"/>
</dbReference>
<comment type="caution">
    <text evidence="6">The sequence shown here is derived from an EMBL/GenBank/DDBJ whole genome shotgun (WGS) entry which is preliminary data.</text>
</comment>